<dbReference type="EMBL" id="JACWMW010000001">
    <property type="protein sequence ID" value="MBD1384191.1"/>
    <property type="molecule type" value="Genomic_DNA"/>
</dbReference>
<accession>A0ABR7X0R1</accession>
<evidence type="ECO:0000313" key="3">
    <source>
        <dbReference type="EMBL" id="MBD1384191.1"/>
    </source>
</evidence>
<dbReference type="Proteomes" id="UP000618754">
    <property type="component" value="Unassembled WGS sequence"/>
</dbReference>
<proteinExistence type="predicted"/>
<protein>
    <submittedName>
        <fullName evidence="3">GLPGLI family protein</fullName>
    </submittedName>
</protein>
<feature type="chain" id="PRO_5045321373" evidence="2">
    <location>
        <begin position="20"/>
        <end position="293"/>
    </location>
</feature>
<gene>
    <name evidence="3" type="ORF">IDJ75_02790</name>
</gene>
<reference evidence="3 4" key="1">
    <citation type="submission" date="2020-09" db="EMBL/GenBank/DDBJ databases">
        <title>Novel species of Mucilaginibacter isolated from a glacier on the Tibetan Plateau.</title>
        <authorList>
            <person name="Liu Q."/>
            <person name="Xin Y.-H."/>
        </authorList>
    </citation>
    <scope>NUCLEOTIDE SEQUENCE [LARGE SCALE GENOMIC DNA]</scope>
    <source>
        <strain evidence="3 4">CGMCC 1.13878</strain>
    </source>
</reference>
<dbReference type="Pfam" id="PF09697">
    <property type="entry name" value="Porph_ging"/>
    <property type="match status" value="1"/>
</dbReference>
<feature type="region of interest" description="Disordered" evidence="1">
    <location>
        <begin position="232"/>
        <end position="252"/>
    </location>
</feature>
<feature type="signal peptide" evidence="2">
    <location>
        <begin position="1"/>
        <end position="19"/>
    </location>
</feature>
<evidence type="ECO:0000313" key="4">
    <source>
        <dbReference type="Proteomes" id="UP000618754"/>
    </source>
</evidence>
<evidence type="ECO:0000256" key="2">
    <source>
        <dbReference type="SAM" id="SignalP"/>
    </source>
</evidence>
<keyword evidence="2" id="KW-0732">Signal</keyword>
<name>A0ABR7X0R1_9SPHI</name>
<sequence length="293" mass="32781">MKKVLFSASVLFSAAVCSAQKTDVAIGKATYEFIHLRDTTYRNKPYTENMVLLLGRNASAYRSLTKQQQEEMMANQIANQVKTATDPNRLNLTITSPGLVSNEEYYQYINDKKLYTEEQIVNYYLVEEPLPTIKWAIQKDTMSFGALHAQKATAHFKGRDYTAWFCPDLPFHNGPWKLNGLPGLILEASDSKKEVQFKFTGFEDISNLNQSILPPADDIKTTPQDLARLKEAKAKDPAGFSKASHGSNSGARRGAKLFMGDIDPNKIVSINVVKSSSPNTRIINNPIELPEKK</sequence>
<dbReference type="RefSeq" id="WP_191174082.1">
    <property type="nucleotide sequence ID" value="NZ_JACWMW010000001.1"/>
</dbReference>
<keyword evidence="4" id="KW-1185">Reference proteome</keyword>
<organism evidence="3 4">
    <name type="scientific">Mucilaginibacter rigui</name>
    <dbReference type="NCBI Taxonomy" id="534635"/>
    <lineage>
        <taxon>Bacteria</taxon>
        <taxon>Pseudomonadati</taxon>
        <taxon>Bacteroidota</taxon>
        <taxon>Sphingobacteriia</taxon>
        <taxon>Sphingobacteriales</taxon>
        <taxon>Sphingobacteriaceae</taxon>
        <taxon>Mucilaginibacter</taxon>
    </lineage>
</organism>
<dbReference type="InterPro" id="IPR005901">
    <property type="entry name" value="GLPGLI"/>
</dbReference>
<evidence type="ECO:0000256" key="1">
    <source>
        <dbReference type="SAM" id="MobiDB-lite"/>
    </source>
</evidence>
<dbReference type="NCBIfam" id="TIGR01200">
    <property type="entry name" value="GLPGLI"/>
    <property type="match status" value="1"/>
</dbReference>
<comment type="caution">
    <text evidence="3">The sequence shown here is derived from an EMBL/GenBank/DDBJ whole genome shotgun (WGS) entry which is preliminary data.</text>
</comment>